<dbReference type="Proteomes" id="UP001211907">
    <property type="component" value="Unassembled WGS sequence"/>
</dbReference>
<evidence type="ECO:0000256" key="3">
    <source>
        <dbReference type="ARBA" id="ARBA00022827"/>
    </source>
</evidence>
<dbReference type="Gene3D" id="3.50.50.60">
    <property type="entry name" value="FAD/NAD(P)-binding domain"/>
    <property type="match status" value="1"/>
</dbReference>
<organism evidence="7 8">
    <name type="scientific">Physocladia obscura</name>
    <dbReference type="NCBI Taxonomy" id="109957"/>
    <lineage>
        <taxon>Eukaryota</taxon>
        <taxon>Fungi</taxon>
        <taxon>Fungi incertae sedis</taxon>
        <taxon>Chytridiomycota</taxon>
        <taxon>Chytridiomycota incertae sedis</taxon>
        <taxon>Chytridiomycetes</taxon>
        <taxon>Chytridiales</taxon>
        <taxon>Chytriomycetaceae</taxon>
        <taxon>Physocladia</taxon>
    </lineage>
</organism>
<dbReference type="PANTHER" id="PTHR43004">
    <property type="entry name" value="TRK SYSTEM POTASSIUM UPTAKE PROTEIN"/>
    <property type="match status" value="1"/>
</dbReference>
<reference evidence="7" key="1">
    <citation type="submission" date="2020-05" db="EMBL/GenBank/DDBJ databases">
        <title>Phylogenomic resolution of chytrid fungi.</title>
        <authorList>
            <person name="Stajich J.E."/>
            <person name="Amses K."/>
            <person name="Simmons R."/>
            <person name="Seto K."/>
            <person name="Myers J."/>
            <person name="Bonds A."/>
            <person name="Quandt C.A."/>
            <person name="Barry K."/>
            <person name="Liu P."/>
            <person name="Grigoriev I."/>
            <person name="Longcore J.E."/>
            <person name="James T.Y."/>
        </authorList>
    </citation>
    <scope>NUCLEOTIDE SEQUENCE</scope>
    <source>
        <strain evidence="7">JEL0513</strain>
    </source>
</reference>
<comment type="cofactor">
    <cofactor evidence="1">
        <name>FAD</name>
        <dbReference type="ChEBI" id="CHEBI:57692"/>
    </cofactor>
</comment>
<dbReference type="PANTHER" id="PTHR43004:SF19">
    <property type="entry name" value="BINDING MONOOXYGENASE, PUTATIVE (JCVI)-RELATED"/>
    <property type="match status" value="1"/>
</dbReference>
<keyword evidence="5" id="KW-1133">Transmembrane helix</keyword>
<keyword evidence="5" id="KW-0812">Transmembrane</keyword>
<dbReference type="Pfam" id="PF01494">
    <property type="entry name" value="FAD_binding_3"/>
    <property type="match status" value="1"/>
</dbReference>
<evidence type="ECO:0000256" key="2">
    <source>
        <dbReference type="ARBA" id="ARBA00022630"/>
    </source>
</evidence>
<keyword evidence="8" id="KW-1185">Reference proteome</keyword>
<gene>
    <name evidence="7" type="ORF">HK100_011970</name>
</gene>
<dbReference type="AlphaFoldDB" id="A0AAD5T0G7"/>
<keyword evidence="5" id="KW-0472">Membrane</keyword>
<evidence type="ECO:0000259" key="6">
    <source>
        <dbReference type="Pfam" id="PF01494"/>
    </source>
</evidence>
<dbReference type="InterPro" id="IPR050641">
    <property type="entry name" value="RIFMO-like"/>
</dbReference>
<feature type="domain" description="FAD-binding" evidence="6">
    <location>
        <begin position="6"/>
        <end position="375"/>
    </location>
</feature>
<dbReference type="SUPFAM" id="SSF51905">
    <property type="entry name" value="FAD/NAD(P)-binding domain"/>
    <property type="match status" value="1"/>
</dbReference>
<sequence length="615" mass="68381">METKKEYDTLIVGAGPVGLSVACELVRQGLASQVLLVDSLKEQLLQTKASILWPRSLEVLAAFTGIVTAAEAYGLRLTNVVFRGDQNAFLTRINLAKHFDSAYHYGVLLEQWYTEKLLAEYCTANNLHINRSTAFVSFKYVENNSGYPIEAILNTPSGRVTVHVKYLIGCDGTKSIVRKAIGLSFNGQVLPGTFYSAHFTTKHQVLEIDNTALSIYLTSKGMGFITPMPGDSTHEVSYMSGVSLTDEEAKKYATGKFNSHGQAILADIPLLDGQILLRERLQANIIIDKIRWQTHFRVNERLVGGYSDGKHVFLAGDACHAHSPAGGQGQNTGIQEAINLGWKLAMVLKNQASPALLESYENERLAIGKNLIDFTTRASTMTTLENCMLRFIRDKVIGLATSQSFVCDIIAQTIGETIHNYRNVEFNSEHWEKPPLIPHFFRRRNQNILRLFANRLHAGDRISIHMFPTVETSFWIQTTGFKLVFFQGCCHSKLPTFDLSLASLHELGEHLIKSTQGAITAYIVIPASECETSTVGVRGQCLFLIRPDGHVGLRSEPASANIVLAYLRDRVGWLKFDESALSLAVKPFNPLKHDWMHGVFFTAVIGGVIAWYLNK</sequence>
<evidence type="ECO:0000256" key="1">
    <source>
        <dbReference type="ARBA" id="ARBA00001974"/>
    </source>
</evidence>
<evidence type="ECO:0000313" key="8">
    <source>
        <dbReference type="Proteomes" id="UP001211907"/>
    </source>
</evidence>
<dbReference type="GO" id="GO:0016709">
    <property type="term" value="F:oxidoreductase activity, acting on paired donors, with incorporation or reduction of molecular oxygen, NAD(P)H as one donor, and incorporation of one atom of oxygen"/>
    <property type="evidence" value="ECO:0007669"/>
    <property type="project" value="UniProtKB-ARBA"/>
</dbReference>
<evidence type="ECO:0000313" key="7">
    <source>
        <dbReference type="EMBL" id="KAJ3122509.1"/>
    </source>
</evidence>
<name>A0AAD5T0G7_9FUNG</name>
<dbReference type="Gene3D" id="3.30.70.2450">
    <property type="match status" value="1"/>
</dbReference>
<dbReference type="GO" id="GO:0071949">
    <property type="term" value="F:FAD binding"/>
    <property type="evidence" value="ECO:0007669"/>
    <property type="project" value="InterPro"/>
</dbReference>
<evidence type="ECO:0000256" key="5">
    <source>
        <dbReference type="SAM" id="Phobius"/>
    </source>
</evidence>
<dbReference type="InterPro" id="IPR002938">
    <property type="entry name" value="FAD-bd"/>
</dbReference>
<keyword evidence="4" id="KW-0560">Oxidoreductase</keyword>
<proteinExistence type="predicted"/>
<accession>A0AAD5T0G7</accession>
<comment type="caution">
    <text evidence="7">The sequence shown here is derived from an EMBL/GenBank/DDBJ whole genome shotgun (WGS) entry which is preliminary data.</text>
</comment>
<evidence type="ECO:0000256" key="4">
    <source>
        <dbReference type="ARBA" id="ARBA00023002"/>
    </source>
</evidence>
<dbReference type="InterPro" id="IPR036188">
    <property type="entry name" value="FAD/NAD-bd_sf"/>
</dbReference>
<keyword evidence="3" id="KW-0274">FAD</keyword>
<protein>
    <recommendedName>
        <fullName evidence="6">FAD-binding domain-containing protein</fullName>
    </recommendedName>
</protein>
<dbReference type="PRINTS" id="PR00420">
    <property type="entry name" value="RNGMNOXGNASE"/>
</dbReference>
<feature type="transmembrane region" description="Helical" evidence="5">
    <location>
        <begin position="595"/>
        <end position="613"/>
    </location>
</feature>
<dbReference type="PROSITE" id="PS51257">
    <property type="entry name" value="PROKAR_LIPOPROTEIN"/>
    <property type="match status" value="1"/>
</dbReference>
<dbReference type="EMBL" id="JADGJH010000802">
    <property type="protein sequence ID" value="KAJ3122509.1"/>
    <property type="molecule type" value="Genomic_DNA"/>
</dbReference>
<keyword evidence="2" id="KW-0285">Flavoprotein</keyword>